<gene>
    <name evidence="9" type="ORF">LCGC14_2334660</name>
</gene>
<organism evidence="9">
    <name type="scientific">marine sediment metagenome</name>
    <dbReference type="NCBI Taxonomy" id="412755"/>
    <lineage>
        <taxon>unclassified sequences</taxon>
        <taxon>metagenomes</taxon>
        <taxon>ecological metagenomes</taxon>
    </lineage>
</organism>
<accession>A0A0F9F8T8</accession>
<evidence type="ECO:0000256" key="6">
    <source>
        <dbReference type="ARBA" id="ARBA00023136"/>
    </source>
</evidence>
<dbReference type="AlphaFoldDB" id="A0A0F9F8T8"/>
<keyword evidence="2" id="KW-0813">Transport</keyword>
<keyword evidence="4 7" id="KW-0812">Transmembrane</keyword>
<evidence type="ECO:0000256" key="1">
    <source>
        <dbReference type="ARBA" id="ARBA00004651"/>
    </source>
</evidence>
<feature type="transmembrane region" description="Helical" evidence="7">
    <location>
        <begin position="131"/>
        <end position="151"/>
    </location>
</feature>
<evidence type="ECO:0000256" key="7">
    <source>
        <dbReference type="SAM" id="Phobius"/>
    </source>
</evidence>
<dbReference type="InterPro" id="IPR035906">
    <property type="entry name" value="MetI-like_sf"/>
</dbReference>
<dbReference type="SUPFAM" id="SSF161098">
    <property type="entry name" value="MetI-like"/>
    <property type="match status" value="1"/>
</dbReference>
<dbReference type="InterPro" id="IPR050366">
    <property type="entry name" value="BP-dependent_transpt_permease"/>
</dbReference>
<protein>
    <recommendedName>
        <fullName evidence="8">ABC transmembrane type-1 domain-containing protein</fullName>
    </recommendedName>
</protein>
<dbReference type="GO" id="GO:0055085">
    <property type="term" value="P:transmembrane transport"/>
    <property type="evidence" value="ECO:0007669"/>
    <property type="project" value="InterPro"/>
</dbReference>
<dbReference type="Gene3D" id="1.10.3720.10">
    <property type="entry name" value="MetI-like"/>
    <property type="match status" value="1"/>
</dbReference>
<name>A0A0F9F8T8_9ZZZZ</name>
<proteinExistence type="predicted"/>
<dbReference type="PROSITE" id="PS50928">
    <property type="entry name" value="ABC_TM1"/>
    <property type="match status" value="1"/>
</dbReference>
<keyword evidence="3" id="KW-1003">Cell membrane</keyword>
<keyword evidence="6 7" id="KW-0472">Membrane</keyword>
<dbReference type="CDD" id="cd06261">
    <property type="entry name" value="TM_PBP2"/>
    <property type="match status" value="1"/>
</dbReference>
<sequence>DSFQAFPALLILILLISLFNPDLTILALGLGFVGVTSVQRIVRGVVLSTREQPYVEAARVLGATDLRTMVFHILPNIMAPIIIIVSIGLGAVILAEAAISFIAPQRVPQDPSWGIMLSVTRSFLPPDPEGYHTLAAGGAIVFSVLGFNLAGDALRDVLDPRLRVG</sequence>
<evidence type="ECO:0000256" key="2">
    <source>
        <dbReference type="ARBA" id="ARBA00022448"/>
    </source>
</evidence>
<evidence type="ECO:0000256" key="3">
    <source>
        <dbReference type="ARBA" id="ARBA00022475"/>
    </source>
</evidence>
<dbReference type="Pfam" id="PF00528">
    <property type="entry name" value="BPD_transp_1"/>
    <property type="match status" value="1"/>
</dbReference>
<dbReference type="PANTHER" id="PTHR43386">
    <property type="entry name" value="OLIGOPEPTIDE TRANSPORT SYSTEM PERMEASE PROTEIN APPC"/>
    <property type="match status" value="1"/>
</dbReference>
<comment type="caution">
    <text evidence="9">The sequence shown here is derived from an EMBL/GenBank/DDBJ whole genome shotgun (WGS) entry which is preliminary data.</text>
</comment>
<comment type="subcellular location">
    <subcellularLocation>
        <location evidence="1">Cell membrane</location>
        <topology evidence="1">Multi-pass membrane protein</topology>
    </subcellularLocation>
</comment>
<dbReference type="EMBL" id="LAZR01033630">
    <property type="protein sequence ID" value="KKL47527.1"/>
    <property type="molecule type" value="Genomic_DNA"/>
</dbReference>
<feature type="non-terminal residue" evidence="9">
    <location>
        <position position="1"/>
    </location>
</feature>
<feature type="transmembrane region" description="Helical" evidence="7">
    <location>
        <begin position="77"/>
        <end position="103"/>
    </location>
</feature>
<dbReference type="InterPro" id="IPR000515">
    <property type="entry name" value="MetI-like"/>
</dbReference>
<evidence type="ECO:0000313" key="9">
    <source>
        <dbReference type="EMBL" id="KKL47527.1"/>
    </source>
</evidence>
<dbReference type="PANTHER" id="PTHR43386:SF1">
    <property type="entry name" value="D,D-DIPEPTIDE TRANSPORT SYSTEM PERMEASE PROTEIN DDPC-RELATED"/>
    <property type="match status" value="1"/>
</dbReference>
<dbReference type="GO" id="GO:0005886">
    <property type="term" value="C:plasma membrane"/>
    <property type="evidence" value="ECO:0007669"/>
    <property type="project" value="UniProtKB-SubCell"/>
</dbReference>
<evidence type="ECO:0000256" key="5">
    <source>
        <dbReference type="ARBA" id="ARBA00022989"/>
    </source>
</evidence>
<feature type="domain" description="ABC transmembrane type-1" evidence="8">
    <location>
        <begin position="1"/>
        <end position="151"/>
    </location>
</feature>
<feature type="transmembrane region" description="Helical" evidence="7">
    <location>
        <begin position="6"/>
        <end position="33"/>
    </location>
</feature>
<evidence type="ECO:0000256" key="4">
    <source>
        <dbReference type="ARBA" id="ARBA00022692"/>
    </source>
</evidence>
<reference evidence="9" key="1">
    <citation type="journal article" date="2015" name="Nature">
        <title>Complex archaea that bridge the gap between prokaryotes and eukaryotes.</title>
        <authorList>
            <person name="Spang A."/>
            <person name="Saw J.H."/>
            <person name="Jorgensen S.L."/>
            <person name="Zaremba-Niedzwiedzka K."/>
            <person name="Martijn J."/>
            <person name="Lind A.E."/>
            <person name="van Eijk R."/>
            <person name="Schleper C."/>
            <person name="Guy L."/>
            <person name="Ettema T.J."/>
        </authorList>
    </citation>
    <scope>NUCLEOTIDE SEQUENCE</scope>
</reference>
<keyword evidence="5 7" id="KW-1133">Transmembrane helix</keyword>
<evidence type="ECO:0000259" key="8">
    <source>
        <dbReference type="PROSITE" id="PS50928"/>
    </source>
</evidence>